<gene>
    <name evidence="1" type="ORF">J1605_009209</name>
</gene>
<name>A0AB34GVJ5_ESCRO</name>
<proteinExistence type="predicted"/>
<evidence type="ECO:0000313" key="1">
    <source>
        <dbReference type="EMBL" id="KAJ8783504.1"/>
    </source>
</evidence>
<accession>A0AB34GVJ5</accession>
<organism evidence="1 2">
    <name type="scientific">Eschrichtius robustus</name>
    <name type="common">California gray whale</name>
    <name type="synonym">Eschrichtius gibbosus</name>
    <dbReference type="NCBI Taxonomy" id="9764"/>
    <lineage>
        <taxon>Eukaryota</taxon>
        <taxon>Metazoa</taxon>
        <taxon>Chordata</taxon>
        <taxon>Craniata</taxon>
        <taxon>Vertebrata</taxon>
        <taxon>Euteleostomi</taxon>
        <taxon>Mammalia</taxon>
        <taxon>Eutheria</taxon>
        <taxon>Laurasiatheria</taxon>
        <taxon>Artiodactyla</taxon>
        <taxon>Whippomorpha</taxon>
        <taxon>Cetacea</taxon>
        <taxon>Mysticeti</taxon>
        <taxon>Eschrichtiidae</taxon>
        <taxon>Eschrichtius</taxon>
    </lineage>
</organism>
<sequence length="148" mass="16236">MAVQESAAQLSMTLKVQEYPTLKGGERVCLAPRFSLRSPIVAPSFYNTVNCISDSPGRRQAGDFGGWDLRAVGSRAPSQSAHRDWRLVSSSPPGSSCQTVLMDGFQPLIREPVRRDRTTQWEPICGASPNLKYSPCHSVASWVTLDGR</sequence>
<comment type="caution">
    <text evidence="1">The sequence shown here is derived from an EMBL/GenBank/DDBJ whole genome shotgun (WGS) entry which is preliminary data.</text>
</comment>
<evidence type="ECO:0000313" key="2">
    <source>
        <dbReference type="Proteomes" id="UP001159641"/>
    </source>
</evidence>
<dbReference type="EMBL" id="JAIQCJ010002084">
    <property type="protein sequence ID" value="KAJ8783504.1"/>
    <property type="molecule type" value="Genomic_DNA"/>
</dbReference>
<keyword evidence="2" id="KW-1185">Reference proteome</keyword>
<dbReference type="Proteomes" id="UP001159641">
    <property type="component" value="Unassembled WGS sequence"/>
</dbReference>
<protein>
    <submittedName>
        <fullName evidence="1">Uncharacterized protein</fullName>
    </submittedName>
</protein>
<reference evidence="1 2" key="1">
    <citation type="submission" date="2022-11" db="EMBL/GenBank/DDBJ databases">
        <title>Whole genome sequence of Eschrichtius robustus ER-17-0199.</title>
        <authorList>
            <person name="Bruniche-Olsen A."/>
            <person name="Black A.N."/>
            <person name="Fields C.J."/>
            <person name="Walden K."/>
            <person name="Dewoody J.A."/>
        </authorList>
    </citation>
    <scope>NUCLEOTIDE SEQUENCE [LARGE SCALE GENOMIC DNA]</scope>
    <source>
        <strain evidence="1">ER-17-0199</strain>
        <tissue evidence="1">Blubber</tissue>
    </source>
</reference>
<dbReference type="AlphaFoldDB" id="A0AB34GVJ5"/>